<dbReference type="GO" id="GO:0005886">
    <property type="term" value="C:plasma membrane"/>
    <property type="evidence" value="ECO:0007669"/>
    <property type="project" value="UniProtKB-SubCell"/>
</dbReference>
<dbReference type="PRINTS" id="PR00237">
    <property type="entry name" value="GPCRRHODOPSN"/>
</dbReference>
<evidence type="ECO:0000259" key="8">
    <source>
        <dbReference type="PROSITE" id="PS50262"/>
    </source>
</evidence>
<evidence type="ECO:0000256" key="7">
    <source>
        <dbReference type="SAM" id="Phobius"/>
    </source>
</evidence>
<keyword evidence="9" id="KW-1185">Reference proteome</keyword>
<dbReference type="WBParaSite" id="scf7180000422535.g9182">
    <property type="protein sequence ID" value="scf7180000422535.g9182"/>
    <property type="gene ID" value="scf7180000422535.g9182"/>
</dbReference>
<dbReference type="GO" id="GO:0004930">
    <property type="term" value="F:G protein-coupled receptor activity"/>
    <property type="evidence" value="ECO:0007669"/>
    <property type="project" value="InterPro"/>
</dbReference>
<feature type="transmembrane region" description="Helical" evidence="7">
    <location>
        <begin position="147"/>
        <end position="165"/>
    </location>
</feature>
<dbReference type="InterPro" id="IPR000276">
    <property type="entry name" value="GPCR_Rhodpsn"/>
</dbReference>
<keyword evidence="3 7" id="KW-0812">Transmembrane</keyword>
<evidence type="ECO:0000313" key="10">
    <source>
        <dbReference type="WBParaSite" id="scf7180000422535.g9182"/>
    </source>
</evidence>
<dbReference type="AlphaFoldDB" id="A0A915P4B4"/>
<dbReference type="PANTHER" id="PTHR24241">
    <property type="entry name" value="NEUROPEPTIDE RECEPTOR-RELATED G-PROTEIN COUPLED RECEPTOR"/>
    <property type="match status" value="1"/>
</dbReference>
<feature type="transmembrane region" description="Helical" evidence="7">
    <location>
        <begin position="623"/>
        <end position="645"/>
    </location>
</feature>
<organism evidence="9 10">
    <name type="scientific">Meloidogyne floridensis</name>
    <dbReference type="NCBI Taxonomy" id="298350"/>
    <lineage>
        <taxon>Eukaryota</taxon>
        <taxon>Metazoa</taxon>
        <taxon>Ecdysozoa</taxon>
        <taxon>Nematoda</taxon>
        <taxon>Chromadorea</taxon>
        <taxon>Rhabditida</taxon>
        <taxon>Tylenchina</taxon>
        <taxon>Tylenchomorpha</taxon>
        <taxon>Tylenchoidea</taxon>
        <taxon>Meloidogynidae</taxon>
        <taxon>Meloidogyninae</taxon>
        <taxon>Meloidogyne</taxon>
    </lineage>
</organism>
<feature type="transmembrane region" description="Helical" evidence="7">
    <location>
        <begin position="59"/>
        <end position="81"/>
    </location>
</feature>
<feature type="transmembrane region" description="Helical" evidence="7">
    <location>
        <begin position="419"/>
        <end position="442"/>
    </location>
</feature>
<dbReference type="PROSITE" id="PS50262">
    <property type="entry name" value="G_PROTEIN_RECEP_F1_2"/>
    <property type="match status" value="1"/>
</dbReference>
<feature type="transmembrane region" description="Helical" evidence="7">
    <location>
        <begin position="186"/>
        <end position="208"/>
    </location>
</feature>
<feature type="transmembrane region" description="Helical" evidence="7">
    <location>
        <begin position="522"/>
        <end position="545"/>
    </location>
</feature>
<protein>
    <submittedName>
        <fullName evidence="10">G-protein coupled receptors family 1 profile domain-containing protein</fullName>
    </submittedName>
</protein>
<dbReference type="PANTHER" id="PTHR24241:SF59">
    <property type="entry name" value="ADIPOKINETIC HORMONE RECEPTOR, ISOFORM C"/>
    <property type="match status" value="1"/>
</dbReference>
<feature type="transmembrane region" description="Helical" evidence="7">
    <location>
        <begin position="267"/>
        <end position="289"/>
    </location>
</feature>
<accession>A0A915P4B4</accession>
<dbReference type="Pfam" id="PF01027">
    <property type="entry name" value="Bax1-I"/>
    <property type="match status" value="1"/>
</dbReference>
<dbReference type="InterPro" id="IPR006214">
    <property type="entry name" value="Bax_inhibitor_1-related"/>
</dbReference>
<comment type="subcellular location">
    <subcellularLocation>
        <location evidence="1">Cell membrane</location>
        <topology evidence="1">Multi-pass membrane protein</topology>
    </subcellularLocation>
</comment>
<dbReference type="InterPro" id="IPR017452">
    <property type="entry name" value="GPCR_Rhodpsn_7TM"/>
</dbReference>
<dbReference type="Pfam" id="PF00001">
    <property type="entry name" value="7tm_1"/>
    <property type="match status" value="2"/>
</dbReference>
<feature type="transmembrane region" description="Helical" evidence="7">
    <location>
        <begin position="681"/>
        <end position="698"/>
    </location>
</feature>
<evidence type="ECO:0000256" key="6">
    <source>
        <dbReference type="ARBA" id="ARBA00023170"/>
    </source>
</evidence>
<dbReference type="GO" id="GO:0042277">
    <property type="term" value="F:peptide binding"/>
    <property type="evidence" value="ECO:0007669"/>
    <property type="project" value="TreeGrafter"/>
</dbReference>
<keyword evidence="4 7" id="KW-1133">Transmembrane helix</keyword>
<keyword evidence="6" id="KW-0675">Receptor</keyword>
<evidence type="ECO:0000256" key="1">
    <source>
        <dbReference type="ARBA" id="ARBA00004651"/>
    </source>
</evidence>
<evidence type="ECO:0000256" key="4">
    <source>
        <dbReference type="ARBA" id="ARBA00022989"/>
    </source>
</evidence>
<feature type="transmembrane region" description="Helical" evidence="7">
    <location>
        <begin position="384"/>
        <end position="407"/>
    </location>
</feature>
<dbReference type="SUPFAM" id="SSF81321">
    <property type="entry name" value="Family A G protein-coupled receptor-like"/>
    <property type="match status" value="1"/>
</dbReference>
<name>A0A915P4B4_9BILA</name>
<evidence type="ECO:0000256" key="5">
    <source>
        <dbReference type="ARBA" id="ARBA00023136"/>
    </source>
</evidence>
<evidence type="ECO:0000256" key="2">
    <source>
        <dbReference type="ARBA" id="ARBA00022475"/>
    </source>
</evidence>
<dbReference type="Gene3D" id="1.20.1070.10">
    <property type="entry name" value="Rhodopsin 7-helix transmembrane proteins"/>
    <property type="match status" value="1"/>
</dbReference>
<dbReference type="GO" id="GO:0032870">
    <property type="term" value="P:cellular response to hormone stimulus"/>
    <property type="evidence" value="ECO:0007669"/>
    <property type="project" value="TreeGrafter"/>
</dbReference>
<reference evidence="10" key="1">
    <citation type="submission" date="2022-11" db="UniProtKB">
        <authorList>
            <consortium name="WormBaseParasite"/>
        </authorList>
    </citation>
    <scope>IDENTIFICATION</scope>
</reference>
<sequence length="706" mass="78528">MSPNILINSTNYSSSSSLLFISSSSSPSPFLPTPPSNNNLDIPPSQHVIQRSTAEIVEILMYSLCLCIGGPLNLFSFRRLISQIRRPTRQQQQQQFGSQLLLLKLNLNIADLITMFVYTLSQIIWMITFQWHFGDFLCRIIKFFHTFSFYLNSFIVACFAIDRFFGTRNLNSPISSNVAQKRIKKMLIFAWTWATLLSIPQFFIFRVFEPLELKNFKQCTPIWTIIGYELDLKMGTLNESDIEGKLKIFQKFSQVVAWERFYNMAHLLFLFWIPSLLIAASYTAILITLNSLSVVPEKIITTKNLLNNQQQKDKENTNNYLLNKKENIKLISLKENKKEINDWEINNNSLSTKCETINSNNTRIGLIAPLTIAKARQNAKRQAALILAAYLTFWSPYNLLAICNAWAQKDGTIRQISTITLPFLNGLIVVNPIVNPLIYGVFDKYKLTRKMLSRLLIQPQNLQSLRQLTLSSLQNARSAFRRGGSASPFGQFTATFKEAFAARQAVPSIRERLLGPTTGKPFIYGTYAIASASAFGIGMLCYYGLTMSAESAVARSVLWPDYVRERLHTTYAYLAGSLTITACAGITAARSPAVLALTSSLAAIMATGLIVQKIDYSNTLPKHLAWATHCAVLGAVIAPLCYLGGPALIRAAWYTAAIVGGLSVTAMCAPSEKFLNMAGPLAMGLGVVFVACLGSFAFPPNTALGA</sequence>
<feature type="domain" description="G-protein coupled receptors family 1 profile" evidence="8">
    <location>
        <begin position="72"/>
        <end position="439"/>
    </location>
</feature>
<keyword evidence="5 7" id="KW-0472">Membrane</keyword>
<keyword evidence="2" id="KW-1003">Cell membrane</keyword>
<feature type="transmembrane region" description="Helical" evidence="7">
    <location>
        <begin position="593"/>
        <end position="611"/>
    </location>
</feature>
<evidence type="ECO:0000313" key="9">
    <source>
        <dbReference type="Proteomes" id="UP000887560"/>
    </source>
</evidence>
<evidence type="ECO:0000256" key="3">
    <source>
        <dbReference type="ARBA" id="ARBA00022692"/>
    </source>
</evidence>
<proteinExistence type="predicted"/>
<feature type="transmembrane region" description="Helical" evidence="7">
    <location>
        <begin position="101"/>
        <end position="127"/>
    </location>
</feature>
<dbReference type="Proteomes" id="UP000887560">
    <property type="component" value="Unplaced"/>
</dbReference>